<dbReference type="OrthoDB" id="1750722at2759"/>
<organism evidence="1 2">
    <name type="scientific">Gossypium harknessii</name>
    <dbReference type="NCBI Taxonomy" id="34285"/>
    <lineage>
        <taxon>Eukaryota</taxon>
        <taxon>Viridiplantae</taxon>
        <taxon>Streptophyta</taxon>
        <taxon>Embryophyta</taxon>
        <taxon>Tracheophyta</taxon>
        <taxon>Spermatophyta</taxon>
        <taxon>Magnoliopsida</taxon>
        <taxon>eudicotyledons</taxon>
        <taxon>Gunneridae</taxon>
        <taxon>Pentapetalae</taxon>
        <taxon>rosids</taxon>
        <taxon>malvids</taxon>
        <taxon>Malvales</taxon>
        <taxon>Malvaceae</taxon>
        <taxon>Malvoideae</taxon>
        <taxon>Gossypium</taxon>
    </lineage>
</organism>
<accession>A0A7J9GLE6</accession>
<evidence type="ECO:0000313" key="1">
    <source>
        <dbReference type="EMBL" id="MBA0798321.1"/>
    </source>
</evidence>
<comment type="caution">
    <text evidence="1">The sequence shown here is derived from an EMBL/GenBank/DDBJ whole genome shotgun (WGS) entry which is preliminary data.</text>
</comment>
<reference evidence="1 2" key="1">
    <citation type="journal article" date="2019" name="Genome Biol. Evol.">
        <title>Insights into the evolution of the New World diploid cottons (Gossypium, subgenus Houzingenia) based on genome sequencing.</title>
        <authorList>
            <person name="Grover C.E."/>
            <person name="Arick M.A. 2nd"/>
            <person name="Thrash A."/>
            <person name="Conover J.L."/>
            <person name="Sanders W.S."/>
            <person name="Peterson D.G."/>
            <person name="Frelichowski J.E."/>
            <person name="Scheffler J.A."/>
            <person name="Scheffler B.E."/>
            <person name="Wendel J.F."/>
        </authorList>
    </citation>
    <scope>NUCLEOTIDE SEQUENCE [LARGE SCALE GENOMIC DNA]</scope>
    <source>
        <strain evidence="1">0</strain>
        <tissue evidence="1">Leaf</tissue>
    </source>
</reference>
<keyword evidence="2" id="KW-1185">Reference proteome</keyword>
<proteinExistence type="predicted"/>
<name>A0A7J9GLE6_9ROSI</name>
<gene>
    <name evidence="1" type="ORF">Gohar_008919</name>
</gene>
<evidence type="ECO:0000313" key="2">
    <source>
        <dbReference type="Proteomes" id="UP000593560"/>
    </source>
</evidence>
<dbReference type="EMBL" id="JABFAD010000005">
    <property type="protein sequence ID" value="MBA0798321.1"/>
    <property type="molecule type" value="Genomic_DNA"/>
</dbReference>
<dbReference type="Proteomes" id="UP000593560">
    <property type="component" value="Unassembled WGS sequence"/>
</dbReference>
<protein>
    <submittedName>
        <fullName evidence="1">Uncharacterized protein</fullName>
    </submittedName>
</protein>
<feature type="non-terminal residue" evidence="1">
    <location>
        <position position="74"/>
    </location>
</feature>
<dbReference type="AlphaFoldDB" id="A0A7J9GLE6"/>
<sequence length="74" mass="8467">MEATRFDIEKLNGVANFNLWQVWMMIILVQTGLKNVFTGKKLENLDQTEVLMGKTSSALWKMLKTLYATKSLAN</sequence>